<dbReference type="GO" id="GO:0050178">
    <property type="term" value="F:phenylpyruvate tautomerase activity"/>
    <property type="evidence" value="ECO:0007669"/>
    <property type="project" value="UniProtKB-EC"/>
</dbReference>
<evidence type="ECO:0000256" key="8">
    <source>
        <dbReference type="ARBA" id="ARBA00038932"/>
    </source>
</evidence>
<evidence type="ECO:0000256" key="4">
    <source>
        <dbReference type="ARBA" id="ARBA00022525"/>
    </source>
</evidence>
<feature type="compositionally biased region" description="Polar residues" evidence="14">
    <location>
        <begin position="238"/>
        <end position="254"/>
    </location>
</feature>
<keyword evidence="4" id="KW-0964">Secreted</keyword>
<dbReference type="Pfam" id="PF01187">
    <property type="entry name" value="MIF"/>
    <property type="match status" value="1"/>
</dbReference>
<dbReference type="GO" id="GO:0005615">
    <property type="term" value="C:extracellular space"/>
    <property type="evidence" value="ECO:0007669"/>
    <property type="project" value="UniProtKB-KW"/>
</dbReference>
<comment type="similarity">
    <text evidence="2">Belongs to the MIF family.</text>
</comment>
<dbReference type="InterPro" id="IPR001398">
    <property type="entry name" value="Macrophage_inhib_fac"/>
</dbReference>
<evidence type="ECO:0000256" key="12">
    <source>
        <dbReference type="ARBA" id="ARBA00041912"/>
    </source>
</evidence>
<reference evidence="16" key="1">
    <citation type="submission" date="2025-08" db="UniProtKB">
        <authorList>
            <consortium name="RefSeq"/>
        </authorList>
    </citation>
    <scope>IDENTIFICATION</scope>
    <source>
        <tissue evidence="16">Skeletal muscle</tissue>
    </source>
</reference>
<feature type="region of interest" description="Disordered" evidence="14">
    <location>
        <begin position="236"/>
        <end position="330"/>
    </location>
</feature>
<dbReference type="OrthoDB" id="255819at2759"/>
<evidence type="ECO:0000313" key="15">
    <source>
        <dbReference type="Proteomes" id="UP000504617"/>
    </source>
</evidence>
<feature type="region of interest" description="Disordered" evidence="14">
    <location>
        <begin position="1"/>
        <end position="27"/>
    </location>
</feature>
<evidence type="ECO:0000256" key="14">
    <source>
        <dbReference type="SAM" id="MobiDB-lite"/>
    </source>
</evidence>
<dbReference type="SUPFAM" id="SSF55331">
    <property type="entry name" value="Tautomerase/MIF"/>
    <property type="match status" value="1"/>
</dbReference>
<comment type="catalytic activity">
    <reaction evidence="6">
        <text>3-phenylpyruvate = enol-phenylpyruvate</text>
        <dbReference type="Rhea" id="RHEA:17097"/>
        <dbReference type="ChEBI" id="CHEBI:16815"/>
        <dbReference type="ChEBI" id="CHEBI:18005"/>
        <dbReference type="EC" id="5.3.2.1"/>
    </reaction>
</comment>
<evidence type="ECO:0000256" key="2">
    <source>
        <dbReference type="ARBA" id="ARBA00005851"/>
    </source>
</evidence>
<comment type="subcellular location">
    <subcellularLocation>
        <location evidence="1">Secreted</location>
    </subcellularLocation>
</comment>
<evidence type="ECO:0000256" key="1">
    <source>
        <dbReference type="ARBA" id="ARBA00004613"/>
    </source>
</evidence>
<dbReference type="EC" id="5.3.3.12" evidence="8"/>
<comment type="catalytic activity">
    <reaction evidence="7">
        <text>L-dopachrome = 5,6-dihydroxyindole-2-carboxylate</text>
        <dbReference type="Rhea" id="RHEA:13041"/>
        <dbReference type="ChEBI" id="CHEBI:16875"/>
        <dbReference type="ChEBI" id="CHEBI:57509"/>
        <dbReference type="EC" id="5.3.3.12"/>
    </reaction>
</comment>
<dbReference type="GeneID" id="106545310"/>
<evidence type="ECO:0000256" key="10">
    <source>
        <dbReference type="ARBA" id="ARBA00039619"/>
    </source>
</evidence>
<organism evidence="15 16">
    <name type="scientific">Thamnophis sirtalis</name>
    <dbReference type="NCBI Taxonomy" id="35019"/>
    <lineage>
        <taxon>Eukaryota</taxon>
        <taxon>Metazoa</taxon>
        <taxon>Chordata</taxon>
        <taxon>Craniata</taxon>
        <taxon>Vertebrata</taxon>
        <taxon>Euteleostomi</taxon>
        <taxon>Lepidosauria</taxon>
        <taxon>Squamata</taxon>
        <taxon>Bifurcata</taxon>
        <taxon>Unidentata</taxon>
        <taxon>Episquamata</taxon>
        <taxon>Toxicofera</taxon>
        <taxon>Serpentes</taxon>
        <taxon>Colubroidea</taxon>
        <taxon>Colubridae</taxon>
        <taxon>Natricinae</taxon>
        <taxon>Thamnophis</taxon>
    </lineage>
</organism>
<name>A0A6I9Y8P8_9SAUR</name>
<keyword evidence="5" id="KW-0413">Isomerase</keyword>
<evidence type="ECO:0000256" key="11">
    <source>
        <dbReference type="ARBA" id="ARBA00041631"/>
    </source>
</evidence>
<keyword evidence="3" id="KW-0202">Cytokine</keyword>
<evidence type="ECO:0000256" key="6">
    <source>
        <dbReference type="ARBA" id="ARBA00036735"/>
    </source>
</evidence>
<dbReference type="AlphaFoldDB" id="A0A6I9Y8P8"/>
<dbReference type="EC" id="5.3.2.1" evidence="9"/>
<dbReference type="InterPro" id="IPR014347">
    <property type="entry name" value="Tautomerase/MIF_sf"/>
</dbReference>
<evidence type="ECO:0000256" key="5">
    <source>
        <dbReference type="ARBA" id="ARBA00023235"/>
    </source>
</evidence>
<gene>
    <name evidence="16" type="primary">MIF</name>
</gene>
<dbReference type="RefSeq" id="XP_013917300.1">
    <property type="nucleotide sequence ID" value="XM_014061825.1"/>
</dbReference>
<evidence type="ECO:0000256" key="7">
    <source>
        <dbReference type="ARBA" id="ARBA00036823"/>
    </source>
</evidence>
<sequence>MGGFGRVAHSQPLPRKEAMASRFPSVPPPHIPSGPSLGCFLVFPLPTLLEELFPQEGRLWKFSIVAQGLFSLAGGGAGAAPPIGGGTKRKEEEEEALGAWSAQQHLPAAASPPLLLPAMPAFVVSTNVSRDALPEGLLPELTEELAKATGKPAQYVSVQVNPDQVMSFGGSSAPCAICSLHSIGKISAPQNKAYSAILSALLAKRLHVPADRYVSDEEDNPEGKSHLLLHRLQEQAKTRQLQKQEQNWPTSGQQKRLAPGTFEEETNEELKQTSKKKKVGQESLLAQSHRAKDPRRYACGAESLPKKGDDSSKSKKNGGNSRRPERKIEAVQGKTNSDFGWLLGQVSFGYYEGLLIFRAVFQTIEQSIYCIVAASLSKMQQTFFFKVKHFLFSIFITYNHMYTIT</sequence>
<dbReference type="CTD" id="4282"/>
<evidence type="ECO:0000313" key="16">
    <source>
        <dbReference type="RefSeq" id="XP_013917300.1"/>
    </source>
</evidence>
<feature type="compositionally biased region" description="Basic and acidic residues" evidence="14">
    <location>
        <begin position="304"/>
        <end position="313"/>
    </location>
</feature>
<evidence type="ECO:0000256" key="13">
    <source>
        <dbReference type="ARBA" id="ARBA00042730"/>
    </source>
</evidence>
<dbReference type="GO" id="GO:0004167">
    <property type="term" value="F:dopachrome isomerase activity"/>
    <property type="evidence" value="ECO:0007669"/>
    <property type="project" value="UniProtKB-EC"/>
</dbReference>
<dbReference type="PANTHER" id="PTHR11954:SF6">
    <property type="entry name" value="MACROPHAGE MIGRATION INHIBITORY FACTOR"/>
    <property type="match status" value="1"/>
</dbReference>
<evidence type="ECO:0000256" key="9">
    <source>
        <dbReference type="ARBA" id="ARBA00039086"/>
    </source>
</evidence>
<accession>A0A6I9Y8P8</accession>
<protein>
    <recommendedName>
        <fullName evidence="10">Macrophage migration inhibitory factor</fullName>
        <ecNumber evidence="9">5.3.2.1</ecNumber>
        <ecNumber evidence="8">5.3.3.12</ecNumber>
    </recommendedName>
    <alternativeName>
        <fullName evidence="13">L-dopachrome isomerase</fullName>
    </alternativeName>
    <alternativeName>
        <fullName evidence="11">L-dopachrome tautomerase</fullName>
    </alternativeName>
    <alternativeName>
        <fullName evidence="12">Phenylpyruvate tautomerase</fullName>
    </alternativeName>
</protein>
<proteinExistence type="inferred from homology"/>
<dbReference type="GO" id="GO:0005125">
    <property type="term" value="F:cytokine activity"/>
    <property type="evidence" value="ECO:0007669"/>
    <property type="project" value="UniProtKB-KW"/>
</dbReference>
<keyword evidence="15" id="KW-1185">Reference proteome</keyword>
<dbReference type="KEGG" id="tsr:106545310"/>
<dbReference type="Proteomes" id="UP000504617">
    <property type="component" value="Unplaced"/>
</dbReference>
<dbReference type="Gene3D" id="3.30.429.10">
    <property type="entry name" value="Macrophage Migration Inhibitory Factor"/>
    <property type="match status" value="1"/>
</dbReference>
<evidence type="ECO:0000256" key="3">
    <source>
        <dbReference type="ARBA" id="ARBA00022514"/>
    </source>
</evidence>
<dbReference type="PANTHER" id="PTHR11954">
    <property type="entry name" value="D-DOPACHROME DECARBOXYLASE"/>
    <property type="match status" value="1"/>
</dbReference>